<organism evidence="2 3">
    <name type="scientific">Corynebacterium crudilactis</name>
    <dbReference type="NCBI Taxonomy" id="1652495"/>
    <lineage>
        <taxon>Bacteria</taxon>
        <taxon>Bacillati</taxon>
        <taxon>Actinomycetota</taxon>
        <taxon>Actinomycetes</taxon>
        <taxon>Mycobacteriales</taxon>
        <taxon>Corynebacteriaceae</taxon>
        <taxon>Corynebacterium</taxon>
    </lineage>
</organism>
<dbReference type="KEGG" id="ccjz:ccrud_10380"/>
<dbReference type="InterPro" id="IPR014044">
    <property type="entry name" value="CAP_dom"/>
</dbReference>
<name>A0A172QV40_9CORY</name>
<sequence>MMNFLKLSVNKRVGLLTSAAILTASTLQVIEASPASAMGSSSANPAVAQAQFMATNNAQAAEISVFNHINAYRAQHGLPHIVQDNNFASGARGWAQHLTSTGAPAGHPPGGNFYENVAYSNTPERAVILWDASPAHKSNLLERRITRGGVGVVARPDGNYTVVFRAL</sequence>
<dbReference type="RefSeq" id="WP_066567200.1">
    <property type="nucleotide sequence ID" value="NZ_CP015622.1"/>
</dbReference>
<evidence type="ECO:0000313" key="3">
    <source>
        <dbReference type="Proteomes" id="UP000076929"/>
    </source>
</evidence>
<dbReference type="InterPro" id="IPR035940">
    <property type="entry name" value="CAP_sf"/>
</dbReference>
<dbReference type="STRING" id="1652495.ccrud_10380"/>
<evidence type="ECO:0000259" key="1">
    <source>
        <dbReference type="Pfam" id="PF00188"/>
    </source>
</evidence>
<feature type="domain" description="SCP" evidence="1">
    <location>
        <begin position="67"/>
        <end position="162"/>
    </location>
</feature>
<dbReference type="SUPFAM" id="SSF55797">
    <property type="entry name" value="PR-1-like"/>
    <property type="match status" value="1"/>
</dbReference>
<evidence type="ECO:0000313" key="2">
    <source>
        <dbReference type="EMBL" id="ANE04567.1"/>
    </source>
</evidence>
<proteinExistence type="predicted"/>
<dbReference type="AlphaFoldDB" id="A0A172QV40"/>
<dbReference type="Pfam" id="PF00188">
    <property type="entry name" value="CAP"/>
    <property type="match status" value="1"/>
</dbReference>
<keyword evidence="3" id="KW-1185">Reference proteome</keyword>
<protein>
    <recommendedName>
        <fullName evidence="1">SCP domain-containing protein</fullName>
    </recommendedName>
</protein>
<dbReference type="EMBL" id="CP015622">
    <property type="protein sequence ID" value="ANE04567.1"/>
    <property type="molecule type" value="Genomic_DNA"/>
</dbReference>
<dbReference type="CDD" id="cd05379">
    <property type="entry name" value="CAP_bacterial"/>
    <property type="match status" value="1"/>
</dbReference>
<reference evidence="2 3" key="1">
    <citation type="submission" date="2016-05" db="EMBL/GenBank/DDBJ databases">
        <title>Complete genome sequence of Corynebacterium crudilactis, a new Corynebacterium species isolated from raw cow's milk.</title>
        <authorList>
            <person name="Christian R."/>
            <person name="Zimmermann J."/>
            <person name="Lipski A."/>
            <person name="Kalinowski J."/>
        </authorList>
    </citation>
    <scope>NUCLEOTIDE SEQUENCE [LARGE SCALE GENOMIC DNA]</scope>
    <source>
        <strain evidence="2 3">JZ16</strain>
    </source>
</reference>
<dbReference type="OrthoDB" id="4415499at2"/>
<gene>
    <name evidence="2" type="ORF">ccrud_10380</name>
</gene>
<dbReference type="Proteomes" id="UP000076929">
    <property type="component" value="Chromosome"/>
</dbReference>
<accession>A0A172QV40</accession>
<dbReference type="Gene3D" id="3.40.33.10">
    <property type="entry name" value="CAP"/>
    <property type="match status" value="1"/>
</dbReference>